<sequence length="435" mass="47976">MGNKKRKEKNHHKKQKRKATGEQGLALSYVQDWVFRDSHPPPPSTAADAVNHDFLPQVARKLADPVVFELHSHSNRSDGFLAPAAVVERAHRNGVHVLALTDHDTMAGIPEAIEAAQKYGIRIIPGVEISAVYSPRLEPGTGEPVHILAYYGSSGPSRYEDLDNLLSNIRDGRYLRAKNMLLKLNKLKVPIKWEHLTKITGDGVAPGRVHVARAMVEAGHVENLREAFNRYLHDGGPAYAVGTEPFAQDVVQLIHDTGGIAALAHPWALKNPVAVIRSLKAIGLHAMEVYRSDGKATGFGELADTYELLKLGGSDYHGRGGHDESDLGSVNLPLATLYGFLKMARPVWCNAAKDILLNFAEDPYNTSLEKIMRFVIPRKSKGCTTVNSGKDIVDLCLSSWFSNDEKEDNEFEAIRFMLADTEISKKVMQVPLSSR</sequence>
<accession>A0AAQ3Q2B7</accession>
<dbReference type="GO" id="GO:0004534">
    <property type="term" value="F:5'-3' RNA exonuclease activity"/>
    <property type="evidence" value="ECO:0007669"/>
    <property type="project" value="TreeGrafter"/>
</dbReference>
<evidence type="ECO:0000313" key="3">
    <source>
        <dbReference type="EMBL" id="WOK93322.1"/>
    </source>
</evidence>
<organism evidence="3 4">
    <name type="scientific">Canna indica</name>
    <name type="common">Indian-shot</name>
    <dbReference type="NCBI Taxonomy" id="4628"/>
    <lineage>
        <taxon>Eukaryota</taxon>
        <taxon>Viridiplantae</taxon>
        <taxon>Streptophyta</taxon>
        <taxon>Embryophyta</taxon>
        <taxon>Tracheophyta</taxon>
        <taxon>Spermatophyta</taxon>
        <taxon>Magnoliopsida</taxon>
        <taxon>Liliopsida</taxon>
        <taxon>Zingiberales</taxon>
        <taxon>Cannaceae</taxon>
        <taxon>Canna</taxon>
    </lineage>
</organism>
<evidence type="ECO:0000313" key="4">
    <source>
        <dbReference type="Proteomes" id="UP001327560"/>
    </source>
</evidence>
<dbReference type="Pfam" id="PF02811">
    <property type="entry name" value="PHP"/>
    <property type="match status" value="1"/>
</dbReference>
<feature type="region of interest" description="Disordered" evidence="1">
    <location>
        <begin position="1"/>
        <end position="23"/>
    </location>
</feature>
<dbReference type="PANTHER" id="PTHR42924:SF17">
    <property type="entry name" value="OS03G0192000 PROTEIN"/>
    <property type="match status" value="1"/>
</dbReference>
<name>A0AAQ3Q2B7_9LILI</name>
<dbReference type="CDD" id="cd07438">
    <property type="entry name" value="PHP_HisPPase_AMP"/>
    <property type="match status" value="1"/>
</dbReference>
<dbReference type="InterPro" id="IPR052018">
    <property type="entry name" value="PHP_domain"/>
</dbReference>
<dbReference type="GO" id="GO:0035312">
    <property type="term" value="F:5'-3' DNA exonuclease activity"/>
    <property type="evidence" value="ECO:0007669"/>
    <property type="project" value="TreeGrafter"/>
</dbReference>
<dbReference type="InterPro" id="IPR004013">
    <property type="entry name" value="PHP_dom"/>
</dbReference>
<feature type="domain" description="Polymerase/histidinol phosphatase N-terminal" evidence="2">
    <location>
        <begin position="68"/>
        <end position="133"/>
    </location>
</feature>
<dbReference type="Gene3D" id="3.20.20.140">
    <property type="entry name" value="Metal-dependent hydrolases"/>
    <property type="match status" value="1"/>
</dbReference>
<proteinExistence type="predicted"/>
<reference evidence="3 4" key="1">
    <citation type="submission" date="2023-10" db="EMBL/GenBank/DDBJ databases">
        <title>Chromosome-scale genome assembly provides insights into flower coloration mechanisms of Canna indica.</title>
        <authorList>
            <person name="Li C."/>
        </authorList>
    </citation>
    <scope>NUCLEOTIDE SEQUENCE [LARGE SCALE GENOMIC DNA]</scope>
    <source>
        <tissue evidence="3">Flower</tissue>
    </source>
</reference>
<gene>
    <name evidence="3" type="ORF">Cni_G02019</name>
</gene>
<dbReference type="FunFam" id="1.10.150.650:FF:000002">
    <property type="entry name" value="PHP domain-containing protein"/>
    <property type="match status" value="1"/>
</dbReference>
<dbReference type="SUPFAM" id="SSF89550">
    <property type="entry name" value="PHP domain-like"/>
    <property type="match status" value="1"/>
</dbReference>
<evidence type="ECO:0000259" key="2">
    <source>
        <dbReference type="SMART" id="SM00481"/>
    </source>
</evidence>
<dbReference type="SMART" id="SM00481">
    <property type="entry name" value="POLIIIAc"/>
    <property type="match status" value="1"/>
</dbReference>
<feature type="compositionally biased region" description="Basic residues" evidence="1">
    <location>
        <begin position="1"/>
        <end position="18"/>
    </location>
</feature>
<protein>
    <recommendedName>
        <fullName evidence="2">Polymerase/histidinol phosphatase N-terminal domain-containing protein</fullName>
    </recommendedName>
</protein>
<dbReference type="PANTHER" id="PTHR42924">
    <property type="entry name" value="EXONUCLEASE"/>
    <property type="match status" value="1"/>
</dbReference>
<dbReference type="InterPro" id="IPR003141">
    <property type="entry name" value="Pol/His_phosphatase_N"/>
</dbReference>
<dbReference type="Proteomes" id="UP001327560">
    <property type="component" value="Chromosome 1"/>
</dbReference>
<dbReference type="Gene3D" id="1.10.150.650">
    <property type="match status" value="1"/>
</dbReference>
<dbReference type="InterPro" id="IPR016195">
    <property type="entry name" value="Pol/histidinol_Pase-like"/>
</dbReference>
<keyword evidence="4" id="KW-1185">Reference proteome</keyword>
<dbReference type="AlphaFoldDB" id="A0AAQ3Q2B7"/>
<dbReference type="EMBL" id="CP136890">
    <property type="protein sequence ID" value="WOK93322.1"/>
    <property type="molecule type" value="Genomic_DNA"/>
</dbReference>
<evidence type="ECO:0000256" key="1">
    <source>
        <dbReference type="SAM" id="MobiDB-lite"/>
    </source>
</evidence>